<name>A0A8J7KE34_9ACTN</name>
<dbReference type="Pfam" id="PF00196">
    <property type="entry name" value="GerE"/>
    <property type="match status" value="1"/>
</dbReference>
<dbReference type="PROSITE" id="PS00622">
    <property type="entry name" value="HTH_LUXR_1"/>
    <property type="match status" value="1"/>
</dbReference>
<keyword evidence="1" id="KW-0547">Nucleotide-binding</keyword>
<feature type="domain" description="HTH luxR-type" evidence="3">
    <location>
        <begin position="834"/>
        <end position="897"/>
    </location>
</feature>
<dbReference type="GO" id="GO:0004016">
    <property type="term" value="F:adenylate cyclase activity"/>
    <property type="evidence" value="ECO:0007669"/>
    <property type="project" value="TreeGrafter"/>
</dbReference>
<dbReference type="InterPro" id="IPR036388">
    <property type="entry name" value="WH-like_DNA-bd_sf"/>
</dbReference>
<dbReference type="GO" id="GO:0005737">
    <property type="term" value="C:cytoplasm"/>
    <property type="evidence" value="ECO:0007669"/>
    <property type="project" value="TreeGrafter"/>
</dbReference>
<dbReference type="AlphaFoldDB" id="A0A8J7KE34"/>
<dbReference type="GO" id="GO:0003677">
    <property type="term" value="F:DNA binding"/>
    <property type="evidence" value="ECO:0007669"/>
    <property type="project" value="UniProtKB-KW"/>
</dbReference>
<evidence type="ECO:0000256" key="1">
    <source>
        <dbReference type="ARBA" id="ARBA00022741"/>
    </source>
</evidence>
<dbReference type="PRINTS" id="PR00038">
    <property type="entry name" value="HTHLUXR"/>
</dbReference>
<dbReference type="InterPro" id="IPR041664">
    <property type="entry name" value="AAA_16"/>
</dbReference>
<evidence type="ECO:0000313" key="5">
    <source>
        <dbReference type="Proteomes" id="UP000622552"/>
    </source>
</evidence>
<dbReference type="PANTHER" id="PTHR16305:SF35">
    <property type="entry name" value="TRANSCRIPTIONAL ACTIVATOR DOMAIN"/>
    <property type="match status" value="1"/>
</dbReference>
<dbReference type="SUPFAM" id="SSF46894">
    <property type="entry name" value="C-terminal effector domain of the bipartite response regulators"/>
    <property type="match status" value="1"/>
</dbReference>
<keyword evidence="2" id="KW-0067">ATP-binding</keyword>
<dbReference type="PROSITE" id="PS50043">
    <property type="entry name" value="HTH_LUXR_2"/>
    <property type="match status" value="1"/>
</dbReference>
<accession>A0A8J7KE34</accession>
<dbReference type="InterPro" id="IPR027417">
    <property type="entry name" value="P-loop_NTPase"/>
</dbReference>
<dbReference type="PANTHER" id="PTHR16305">
    <property type="entry name" value="TESTICULAR SOLUBLE ADENYLYL CYCLASE"/>
    <property type="match status" value="1"/>
</dbReference>
<evidence type="ECO:0000259" key="3">
    <source>
        <dbReference type="PROSITE" id="PS50043"/>
    </source>
</evidence>
<protein>
    <submittedName>
        <fullName evidence="4">DNA-binding CsgD family transcriptional regulator</fullName>
    </submittedName>
</protein>
<dbReference type="Gene3D" id="1.10.10.10">
    <property type="entry name" value="Winged helix-like DNA-binding domain superfamily/Winged helix DNA-binding domain"/>
    <property type="match status" value="1"/>
</dbReference>
<dbReference type="SUPFAM" id="SSF52540">
    <property type="entry name" value="P-loop containing nucleoside triphosphate hydrolases"/>
    <property type="match status" value="1"/>
</dbReference>
<evidence type="ECO:0000256" key="2">
    <source>
        <dbReference type="ARBA" id="ARBA00022840"/>
    </source>
</evidence>
<comment type="caution">
    <text evidence="4">The sequence shown here is derived from an EMBL/GenBank/DDBJ whole genome shotgun (WGS) entry which is preliminary data.</text>
</comment>
<organism evidence="4 5">
    <name type="scientific">Longispora fulva</name>
    <dbReference type="NCBI Taxonomy" id="619741"/>
    <lineage>
        <taxon>Bacteria</taxon>
        <taxon>Bacillati</taxon>
        <taxon>Actinomycetota</taxon>
        <taxon>Actinomycetes</taxon>
        <taxon>Micromonosporales</taxon>
        <taxon>Micromonosporaceae</taxon>
        <taxon>Longispora</taxon>
    </lineage>
</organism>
<dbReference type="GO" id="GO:0006355">
    <property type="term" value="P:regulation of DNA-templated transcription"/>
    <property type="evidence" value="ECO:0007669"/>
    <property type="project" value="InterPro"/>
</dbReference>
<dbReference type="CDD" id="cd06170">
    <property type="entry name" value="LuxR_C_like"/>
    <property type="match status" value="1"/>
</dbReference>
<evidence type="ECO:0000313" key="4">
    <source>
        <dbReference type="EMBL" id="MBG6134715.1"/>
    </source>
</evidence>
<dbReference type="InterPro" id="IPR000792">
    <property type="entry name" value="Tscrpt_reg_LuxR_C"/>
</dbReference>
<dbReference type="InterPro" id="IPR016032">
    <property type="entry name" value="Sig_transdc_resp-reg_C-effctor"/>
</dbReference>
<reference evidence="4" key="1">
    <citation type="submission" date="2020-11" db="EMBL/GenBank/DDBJ databases">
        <title>Sequencing the genomes of 1000 actinobacteria strains.</title>
        <authorList>
            <person name="Klenk H.-P."/>
        </authorList>
    </citation>
    <scope>NUCLEOTIDE SEQUENCE</scope>
    <source>
        <strain evidence="4">DSM 45356</strain>
    </source>
</reference>
<dbReference type="RefSeq" id="WP_197001913.1">
    <property type="nucleotide sequence ID" value="NZ_BONS01000023.1"/>
</dbReference>
<dbReference type="EMBL" id="JADOUF010000001">
    <property type="protein sequence ID" value="MBG6134715.1"/>
    <property type="molecule type" value="Genomic_DNA"/>
</dbReference>
<proteinExistence type="predicted"/>
<dbReference type="Proteomes" id="UP000622552">
    <property type="component" value="Unassembled WGS sequence"/>
</dbReference>
<dbReference type="SMART" id="SM00421">
    <property type="entry name" value="HTH_LUXR"/>
    <property type="match status" value="1"/>
</dbReference>
<dbReference type="Pfam" id="PF13191">
    <property type="entry name" value="AAA_16"/>
    <property type="match status" value="1"/>
</dbReference>
<dbReference type="GO" id="GO:0005524">
    <property type="term" value="F:ATP binding"/>
    <property type="evidence" value="ECO:0007669"/>
    <property type="project" value="UniProtKB-KW"/>
</dbReference>
<sequence length="902" mass="94938">MAGRLVGRDTQVAALLEALACPPVVAVVDGEPGIGKSALVRHVGGLLVGRTVLTGRCEPLREPLAYEPFLEALSGAPPTPDLSPVTGALRRPLPELAGWLPPALPELGHAELDRHRLFRAVLALLDGLGPTVLVLEDLHWADRGTVDLLSVLTARMPDRLALLVTYRAADLPDGSVLAATTRLPPGVRRLRLSLPPLTRGQVAELAGDLAADDLYARTLGVPFAVEEVLRLLADRPGVTEVPGGVRDSVVARLALLGGPARLLVEAAAVLGAPATAGVLAAVARLDPATAVDGLCEAVRRSLLVTVGGDRLTTVDDRYAPRHVLCQQAVYDSLLGPGRVELHRRAVGALPPDAPAQRAYHARRAGLVADWLRFTEAAAEQALASGDAAGMFGQLQEALAGGHADPACRARLGVLLSRAAPHSLAAADVLATMHGLADDPALPRVARGEILLSLGILTRTHADRGGAGVRYLERAATELSGHPGRAAWAMAVLGSTGWLDDRPTDAHLSWLDRAREVAALAGDPVLTLGVEATRRSALTRAGLPEPRGALPTASGQEADLHRIRLATDQAYSSVWLGRHADAARYVAEVRERTEHLHSDFLRGAVDGTELLLDYCAGRWDGLAGRAGDLIARVHDVALIRHEAELVVGLLALARGDLDDATRGLLVPTQSVPNLALAAAGRVRLALGRGDPATGWRIARDVLRHLRDTTAWVWGADLLPAAVEALGPDSGDLIAEYAAGIAGRDAPAAHAALAACRALAGTGDFAEAGELYDRIPRPYDRARVAEAHGRTLGAAGIARLFAAVAGFGDLGATWDVQRCRSLLRALGVRVPTGPGRRGYGPGLSPREREIADLVASGRTSRQIAESLYLSARTVDTHVARVMRKLGVTRRADIATSRQYVPPTH</sequence>
<keyword evidence="5" id="KW-1185">Reference proteome</keyword>
<keyword evidence="4" id="KW-0238">DNA-binding</keyword>
<gene>
    <name evidence="4" type="ORF">IW245_000909</name>
</gene>